<evidence type="ECO:0000313" key="1">
    <source>
        <dbReference type="EMBL" id="CAK7267241.1"/>
    </source>
</evidence>
<name>A0ABP0DKA5_9PEZI</name>
<sequence length="261" mass="31175">MERKRHADVRRKIGKRVMSMQICPENCHWPDSYNSFWPEEPTRGKLDERYYLWRLNHDARPSPHFFVTWANHVFDIDPSRPLTRHVFREALEKLDTGSGGPYLCPHIRIDDGQLLIPLQPGFCCCFTDKLEPGYKVNQHRHSWGAQNVCRFRTEASANLDKTVTLGSYLGGFLHVYSCYECKTYYFWRRRQNTIHLERFSGVYAKIAWSDDWIRKLDPHSWNITSDDETRHVYWCPNTDCRTNYRWSALYRRLGLYDRASK</sequence>
<dbReference type="EMBL" id="CAWUON010000025">
    <property type="protein sequence ID" value="CAK7267241.1"/>
    <property type="molecule type" value="Genomic_DNA"/>
</dbReference>
<keyword evidence="2" id="KW-1185">Reference proteome</keyword>
<proteinExistence type="predicted"/>
<protein>
    <submittedName>
        <fullName evidence="1">Uncharacterized protein</fullName>
    </submittedName>
</protein>
<accession>A0ABP0DKA5</accession>
<organism evidence="1 2">
    <name type="scientific">Sporothrix epigloea</name>
    <dbReference type="NCBI Taxonomy" id="1892477"/>
    <lineage>
        <taxon>Eukaryota</taxon>
        <taxon>Fungi</taxon>
        <taxon>Dikarya</taxon>
        <taxon>Ascomycota</taxon>
        <taxon>Pezizomycotina</taxon>
        <taxon>Sordariomycetes</taxon>
        <taxon>Sordariomycetidae</taxon>
        <taxon>Ophiostomatales</taxon>
        <taxon>Ophiostomataceae</taxon>
        <taxon>Sporothrix</taxon>
    </lineage>
</organism>
<gene>
    <name evidence="1" type="ORF">SEPCBS119000_002446</name>
</gene>
<reference evidence="1 2" key="1">
    <citation type="submission" date="2024-01" db="EMBL/GenBank/DDBJ databases">
        <authorList>
            <person name="Allen C."/>
            <person name="Tagirdzhanova G."/>
        </authorList>
    </citation>
    <scope>NUCLEOTIDE SEQUENCE [LARGE SCALE GENOMIC DNA]</scope>
    <source>
        <strain evidence="1 2">CBS 119000</strain>
    </source>
</reference>
<comment type="caution">
    <text evidence="1">The sequence shown here is derived from an EMBL/GenBank/DDBJ whole genome shotgun (WGS) entry which is preliminary data.</text>
</comment>
<dbReference type="Proteomes" id="UP001642502">
    <property type="component" value="Unassembled WGS sequence"/>
</dbReference>
<evidence type="ECO:0000313" key="2">
    <source>
        <dbReference type="Proteomes" id="UP001642502"/>
    </source>
</evidence>